<keyword evidence="1" id="KW-0732">Signal</keyword>
<dbReference type="Proteomes" id="UP000625682">
    <property type="component" value="Unassembled WGS sequence"/>
</dbReference>
<dbReference type="AlphaFoldDB" id="A0A917P689"/>
<accession>A0A917P689</accession>
<evidence type="ECO:0000313" key="3">
    <source>
        <dbReference type="Proteomes" id="UP000625682"/>
    </source>
</evidence>
<comment type="caution">
    <text evidence="2">The sequence shown here is derived from an EMBL/GenBank/DDBJ whole genome shotgun (WGS) entry which is preliminary data.</text>
</comment>
<dbReference type="EMBL" id="BMMU01000036">
    <property type="protein sequence ID" value="GGJ63674.1"/>
    <property type="molecule type" value="Genomic_DNA"/>
</dbReference>
<name>A0A917P689_9ACTN</name>
<dbReference type="PROSITE" id="PS51318">
    <property type="entry name" value="TAT"/>
    <property type="match status" value="1"/>
</dbReference>
<reference evidence="2" key="2">
    <citation type="submission" date="2020-09" db="EMBL/GenBank/DDBJ databases">
        <authorList>
            <person name="Sun Q."/>
            <person name="Zhou Y."/>
        </authorList>
    </citation>
    <scope>NUCLEOTIDE SEQUENCE</scope>
    <source>
        <strain evidence="2">CGMCC 4.7272</strain>
    </source>
</reference>
<dbReference type="InterPro" id="IPR006311">
    <property type="entry name" value="TAT_signal"/>
</dbReference>
<evidence type="ECO:0000313" key="2">
    <source>
        <dbReference type="EMBL" id="GGJ63674.1"/>
    </source>
</evidence>
<dbReference type="RefSeq" id="WP_189151542.1">
    <property type="nucleotide sequence ID" value="NZ_BAABER010000039.1"/>
</dbReference>
<organism evidence="2 3">
    <name type="scientific">Streptomyces lacrimifluminis</name>
    <dbReference type="NCBI Taxonomy" id="1500077"/>
    <lineage>
        <taxon>Bacteria</taxon>
        <taxon>Bacillati</taxon>
        <taxon>Actinomycetota</taxon>
        <taxon>Actinomycetes</taxon>
        <taxon>Kitasatosporales</taxon>
        <taxon>Streptomycetaceae</taxon>
        <taxon>Streptomyces</taxon>
    </lineage>
</organism>
<reference evidence="2" key="1">
    <citation type="journal article" date="2014" name="Int. J. Syst. Evol. Microbiol.">
        <title>Complete genome sequence of Corynebacterium casei LMG S-19264T (=DSM 44701T), isolated from a smear-ripened cheese.</title>
        <authorList>
            <consortium name="US DOE Joint Genome Institute (JGI-PGF)"/>
            <person name="Walter F."/>
            <person name="Albersmeier A."/>
            <person name="Kalinowski J."/>
            <person name="Ruckert C."/>
        </authorList>
    </citation>
    <scope>NUCLEOTIDE SEQUENCE</scope>
    <source>
        <strain evidence="2">CGMCC 4.7272</strain>
    </source>
</reference>
<proteinExistence type="predicted"/>
<feature type="signal peptide" evidence="1">
    <location>
        <begin position="1"/>
        <end position="32"/>
    </location>
</feature>
<keyword evidence="3" id="KW-1185">Reference proteome</keyword>
<sequence>MSALRRRAAKTAGLLTATLASVALIQAPAAQAAADQAFTLRVKVTNANGAAGPADSVVAFVIKPDGTRVSNTCTFVKPGEWTDIPVSAPVGYTYVVWASAACYDFRDQKSMTVESTTTLFQAELVNRLP</sequence>
<evidence type="ECO:0000256" key="1">
    <source>
        <dbReference type="SAM" id="SignalP"/>
    </source>
</evidence>
<gene>
    <name evidence="2" type="ORF">GCM10012282_71140</name>
</gene>
<protein>
    <submittedName>
        <fullName evidence="2">Uncharacterized protein</fullName>
    </submittedName>
</protein>
<feature type="chain" id="PRO_5037089473" evidence="1">
    <location>
        <begin position="33"/>
        <end position="129"/>
    </location>
</feature>